<evidence type="ECO:0000256" key="1">
    <source>
        <dbReference type="PIRSR" id="PIRSR605511-1"/>
    </source>
</evidence>
<dbReference type="AlphaFoldDB" id="U2YHY3"/>
<evidence type="ECO:0000313" key="5">
    <source>
        <dbReference type="Proteomes" id="UP000016568"/>
    </source>
</evidence>
<feature type="binding site" evidence="2">
    <location>
        <position position="221"/>
    </location>
    <ligand>
        <name>a divalent metal cation</name>
        <dbReference type="ChEBI" id="CHEBI:60240"/>
    </ligand>
</feature>
<dbReference type="EMBL" id="BASZ01000001">
    <property type="protein sequence ID" value="GAD47805.1"/>
    <property type="molecule type" value="Genomic_DNA"/>
</dbReference>
<dbReference type="eggNOG" id="COG3386">
    <property type="taxonomic scope" value="Bacteria"/>
</dbReference>
<comment type="caution">
    <text evidence="4">The sequence shown here is derived from an EMBL/GenBank/DDBJ whole genome shotgun (WGS) entry which is preliminary data.</text>
</comment>
<dbReference type="SUPFAM" id="SSF63829">
    <property type="entry name" value="Calcium-dependent phosphotriesterase"/>
    <property type="match status" value="1"/>
</dbReference>
<dbReference type="PANTHER" id="PTHR47572:SF5">
    <property type="entry name" value="BLR2277 PROTEIN"/>
    <property type="match status" value="1"/>
</dbReference>
<feature type="binding site" evidence="2">
    <location>
        <position position="276"/>
    </location>
    <ligand>
        <name>a divalent metal cation</name>
        <dbReference type="ChEBI" id="CHEBI:60240"/>
    </ligand>
</feature>
<feature type="domain" description="SMP-30/Gluconolactonase/LRE-like region" evidence="3">
    <location>
        <begin position="63"/>
        <end position="331"/>
    </location>
</feature>
<dbReference type="InterPro" id="IPR013658">
    <property type="entry name" value="SGL"/>
</dbReference>
<accession>U2YHY3</accession>
<dbReference type="RefSeq" id="WP_021688712.1">
    <property type="nucleotide sequence ID" value="NZ_BASZ01000001.1"/>
</dbReference>
<keyword evidence="2" id="KW-0479">Metal-binding</keyword>
<dbReference type="Pfam" id="PF08450">
    <property type="entry name" value="SGL"/>
    <property type="match status" value="1"/>
</dbReference>
<sequence>MTAQRPHSVSPHTGHMTKRQLLAALGATTVLLPLSPALARTSSVTERKGETMQIEVVAEGVGFPEGPVIMKDGSLLFVDVRHGTLSRLGTDGKVTVVAETGGGPNGAAIGPDGAVYICNNGGFEWHEVQGHLIPSHAAADYKGGSIQRVDLKTGKVTVLYDHCGDEPLRGPNDLVFDKTGGFWFTDHGKSYPDRRDHGAIYYARADGSQITKIRGDLLSPNGIGLSPAGDRIYFADTQTGRLFAIDLDGPGIAKAPPAPWLPGHLIATLPGFQLLDSLKVEADGKVCVGTLVEGGITVFSPDGTHEHVPFPDLSVTNLVFGGKDMRDVWATGSSSGKIYRCRWPRPGLPLNFYA</sequence>
<dbReference type="Proteomes" id="UP000016568">
    <property type="component" value="Unassembled WGS sequence"/>
</dbReference>
<dbReference type="InterPro" id="IPR005511">
    <property type="entry name" value="SMP-30"/>
</dbReference>
<dbReference type="InterPro" id="IPR006311">
    <property type="entry name" value="TAT_signal"/>
</dbReference>
<proteinExistence type="predicted"/>
<evidence type="ECO:0000313" key="4">
    <source>
        <dbReference type="EMBL" id="GAD47805.1"/>
    </source>
</evidence>
<comment type="cofactor">
    <cofactor evidence="2">
        <name>Zn(2+)</name>
        <dbReference type="ChEBI" id="CHEBI:29105"/>
    </cofactor>
    <text evidence="2">Binds 1 divalent metal cation per subunit.</text>
</comment>
<dbReference type="PANTHER" id="PTHR47572">
    <property type="entry name" value="LIPOPROTEIN-RELATED"/>
    <property type="match status" value="1"/>
</dbReference>
<evidence type="ECO:0000256" key="2">
    <source>
        <dbReference type="PIRSR" id="PIRSR605511-2"/>
    </source>
</evidence>
<organism evidence="4 5">
    <name type="scientific">Caenibius tardaugens NBRC 16725</name>
    <dbReference type="NCBI Taxonomy" id="1219035"/>
    <lineage>
        <taxon>Bacteria</taxon>
        <taxon>Pseudomonadati</taxon>
        <taxon>Pseudomonadota</taxon>
        <taxon>Alphaproteobacteria</taxon>
        <taxon>Sphingomonadales</taxon>
        <taxon>Erythrobacteraceae</taxon>
        <taxon>Caenibius</taxon>
    </lineage>
</organism>
<keyword evidence="5" id="KW-1185">Reference proteome</keyword>
<dbReference type="Gene3D" id="2.120.10.30">
    <property type="entry name" value="TolB, C-terminal domain"/>
    <property type="match status" value="1"/>
</dbReference>
<protein>
    <submittedName>
        <fullName evidence="4">Putative gluconolactonase</fullName>
    </submittedName>
</protein>
<dbReference type="PRINTS" id="PR01790">
    <property type="entry name" value="SMP30FAMILY"/>
</dbReference>
<gene>
    <name evidence="4" type="ORF">NT2_01_05790</name>
</gene>
<dbReference type="SMART" id="SM00135">
    <property type="entry name" value="LY"/>
    <property type="match status" value="1"/>
</dbReference>
<dbReference type="InterPro" id="IPR051262">
    <property type="entry name" value="SMP-30/CGR1_Lactonase"/>
</dbReference>
<dbReference type="InterPro" id="IPR011042">
    <property type="entry name" value="6-blade_b-propeller_TolB-like"/>
</dbReference>
<evidence type="ECO:0000259" key="3">
    <source>
        <dbReference type="Pfam" id="PF08450"/>
    </source>
</evidence>
<dbReference type="InterPro" id="IPR000033">
    <property type="entry name" value="LDLR_classB_rpt"/>
</dbReference>
<dbReference type="PROSITE" id="PS51318">
    <property type="entry name" value="TAT"/>
    <property type="match status" value="1"/>
</dbReference>
<keyword evidence="2" id="KW-0862">Zinc</keyword>
<feature type="active site" description="Proton donor/acceptor" evidence="1">
    <location>
        <position position="276"/>
    </location>
</feature>
<feature type="binding site" evidence="2">
    <location>
        <position position="172"/>
    </location>
    <ligand>
        <name>substrate</name>
    </ligand>
</feature>
<reference evidence="4 5" key="1">
    <citation type="submission" date="2013-09" db="EMBL/GenBank/DDBJ databases">
        <title>Whole genome shotgun sequence of Novosphingobium tardaugens NBRC 16725.</title>
        <authorList>
            <person name="Isaki S."/>
            <person name="Hosoyama A."/>
            <person name="Tsuchikane K."/>
            <person name="Katsumata H."/>
            <person name="Ando Y."/>
            <person name="Yamazaki S."/>
            <person name="Fujita N."/>
        </authorList>
    </citation>
    <scope>NUCLEOTIDE SEQUENCE [LARGE SCALE GENOMIC DNA]</scope>
    <source>
        <strain evidence="4 5">NBRC 16725</strain>
    </source>
</reference>
<dbReference type="GO" id="GO:0046872">
    <property type="term" value="F:metal ion binding"/>
    <property type="evidence" value="ECO:0007669"/>
    <property type="project" value="UniProtKB-KW"/>
</dbReference>
<name>U2YHY3_9SPHN</name>